<dbReference type="PANTHER" id="PTHR39767">
    <property type="entry name" value="CALCIUM/CALMODULIN-BINDING MEMBRANE PROTEIN PCM4-RELATED"/>
    <property type="match status" value="1"/>
</dbReference>
<name>A0A8S1W0T0_PAROT</name>
<evidence type="ECO:0000256" key="2">
    <source>
        <dbReference type="ARBA" id="ARBA00022737"/>
    </source>
</evidence>
<keyword evidence="3" id="KW-1015">Disulfide bond</keyword>
<sequence length="1053" mass="121659">MLYQLLIVILVITQGEILYLENFIDDSFVDSEGWAVKYASQSIGNCSITKLFGGYGVFGKNTIITNLINLPAHYAIKITFEFWKMDSWDNEYFYMYFDQNLIFSKQYGTSDTNQNLCGSQTAKIYHEEVSQISVSQNHNFKTLFILMTTNLQGIADEWWGIRHFRLYIYPCPSGCQSCTQEDSSIDCSIWVIQYQSLLTVDPSQFQMEGWMIFEGESSKSICSSIPMVGGLLISGKNSKIIKSINLPVHCQIKIQFRFIFIDRWDSAYAQLYVDNELIWNYNHSSVTNKLNLCGNNFGENILNEKIILPHKQQLLQLQFTTTLKNSLSQSAFGIRDIEIFIQCPYGFPLDLDCGGICGNGVIDKTEQCDDGNIFPFDGCFNCQYSCVEGCSNCIEGICFECQENYIYQDFQCAPISIDILINDLDEQQECVYGYKLINKQCQTVCGDGIIAGSEVCEIEEQECHNCQFICFKNCDFCIEGGCHQCIFGYSLNLKEQYCQPICGNGIVTDDEECDDQNQLNGDGCSSQCKIEQNYVCRNLQYSFTECSYEKQPSFKLSLINSYHQYQYVSIYFDQMVKKKSSNLFSTTIQMRLIGPSETSYSLHLIPIQEPFELVSAAEYQIEILINTTLEQPPILEVILGEQLFNYNDASLLNQHKQIQLNIPSYINDQLKQNALQLSSVAKYTIISMGGSAVIILILFGSLLVQEMLEILQQQSYLKFINVVFPLNLFIYFESSNLVSIQPVLDKIKFNNILTQFMNDQYLESQGKLLFYEVNANILSNITTQVFIIIIIIITYYSAYVIIIFIRRLNNQQFFQFGTHFAKFIMIILKSLQNFKRNFQREAFQDFLNTNSWDLLFMSLLQVSSQSPSIACYFLAYLIFYVNLFLSSKILFRTSFPIMRSQKQLWISKSNQIKLFKKALFISVLVMFQQNQKLQIMLLSLVCQFYLIYLFIMKPFKSITGYVNTMTLEISSFIFCFSSALYWNDFQYKLNYETQIQFAWFQIGILLLCLFINLISQLCMICLELKKIVVKWIQKSHPQQQNQIQMKGSPFTIP</sequence>
<evidence type="ECO:0000256" key="3">
    <source>
        <dbReference type="ARBA" id="ARBA00023157"/>
    </source>
</evidence>
<feature type="transmembrane region" description="Helical" evidence="4">
    <location>
        <begin position="867"/>
        <end position="891"/>
    </location>
</feature>
<feature type="transmembrane region" description="Helical" evidence="4">
    <location>
        <begin position="958"/>
        <end position="982"/>
    </location>
</feature>
<feature type="chain" id="PRO_5035858470" evidence="5">
    <location>
        <begin position="16"/>
        <end position="1053"/>
    </location>
</feature>
<evidence type="ECO:0000256" key="1">
    <source>
        <dbReference type="ARBA" id="ARBA00022729"/>
    </source>
</evidence>
<keyword evidence="4" id="KW-1133">Transmembrane helix</keyword>
<gene>
    <name evidence="6" type="ORF">POCTA_138.1.T0770256</name>
</gene>
<dbReference type="EMBL" id="CAJJDP010000076">
    <property type="protein sequence ID" value="CAD8181855.1"/>
    <property type="molecule type" value="Genomic_DNA"/>
</dbReference>
<dbReference type="PANTHER" id="PTHR39767:SF2">
    <property type="entry name" value="CHROMOSOME UNDETERMINED SCAFFOLD_1, WHOLE GENOME SHOTGUN SEQUENCE"/>
    <property type="match status" value="1"/>
</dbReference>
<dbReference type="OMA" id="CMICLEL"/>
<evidence type="ECO:0000313" key="7">
    <source>
        <dbReference type="Proteomes" id="UP000683925"/>
    </source>
</evidence>
<feature type="transmembrane region" description="Helical" evidence="4">
    <location>
        <begin position="933"/>
        <end position="951"/>
    </location>
</feature>
<dbReference type="NCBIfam" id="TIGR02232">
    <property type="entry name" value="myxo_disulf_rpt"/>
    <property type="match status" value="1"/>
</dbReference>
<feature type="transmembrane region" description="Helical" evidence="4">
    <location>
        <begin position="716"/>
        <end position="732"/>
    </location>
</feature>
<feature type="signal peptide" evidence="5">
    <location>
        <begin position="1"/>
        <end position="15"/>
    </location>
</feature>
<dbReference type="Proteomes" id="UP000683925">
    <property type="component" value="Unassembled WGS sequence"/>
</dbReference>
<evidence type="ECO:0000256" key="5">
    <source>
        <dbReference type="SAM" id="SignalP"/>
    </source>
</evidence>
<comment type="caution">
    <text evidence="6">The sequence shown here is derived from an EMBL/GenBank/DDBJ whole genome shotgun (WGS) entry which is preliminary data.</text>
</comment>
<dbReference type="InterPro" id="IPR011936">
    <property type="entry name" value="Myxo_disulph_rpt"/>
</dbReference>
<evidence type="ECO:0000256" key="4">
    <source>
        <dbReference type="SAM" id="Phobius"/>
    </source>
</evidence>
<dbReference type="OrthoDB" id="309883at2759"/>
<keyword evidence="7" id="KW-1185">Reference proteome</keyword>
<feature type="transmembrane region" description="Helical" evidence="4">
    <location>
        <begin position="683"/>
        <end position="704"/>
    </location>
</feature>
<keyword evidence="1 5" id="KW-0732">Signal</keyword>
<dbReference type="Pfam" id="PF13948">
    <property type="entry name" value="DUF4215"/>
    <property type="match status" value="2"/>
</dbReference>
<keyword evidence="2" id="KW-0677">Repeat</keyword>
<accession>A0A8S1W0T0</accession>
<keyword evidence="4" id="KW-0472">Membrane</keyword>
<keyword evidence="4" id="KW-0812">Transmembrane</keyword>
<protein>
    <submittedName>
        <fullName evidence="6">Uncharacterized protein</fullName>
    </submittedName>
</protein>
<dbReference type="AlphaFoldDB" id="A0A8S1W0T0"/>
<feature type="transmembrane region" description="Helical" evidence="4">
    <location>
        <begin position="785"/>
        <end position="805"/>
    </location>
</feature>
<feature type="transmembrane region" description="Helical" evidence="4">
    <location>
        <begin position="1002"/>
        <end position="1024"/>
    </location>
</feature>
<evidence type="ECO:0000313" key="6">
    <source>
        <dbReference type="EMBL" id="CAD8181855.1"/>
    </source>
</evidence>
<proteinExistence type="predicted"/>
<reference evidence="6" key="1">
    <citation type="submission" date="2021-01" db="EMBL/GenBank/DDBJ databases">
        <authorList>
            <consortium name="Genoscope - CEA"/>
            <person name="William W."/>
        </authorList>
    </citation>
    <scope>NUCLEOTIDE SEQUENCE</scope>
</reference>
<organism evidence="6 7">
    <name type="scientific">Paramecium octaurelia</name>
    <dbReference type="NCBI Taxonomy" id="43137"/>
    <lineage>
        <taxon>Eukaryota</taxon>
        <taxon>Sar</taxon>
        <taxon>Alveolata</taxon>
        <taxon>Ciliophora</taxon>
        <taxon>Intramacronucleata</taxon>
        <taxon>Oligohymenophorea</taxon>
        <taxon>Peniculida</taxon>
        <taxon>Parameciidae</taxon>
        <taxon>Paramecium</taxon>
    </lineage>
</organism>